<evidence type="ECO:0000256" key="2">
    <source>
        <dbReference type="ARBA" id="ARBA00022490"/>
    </source>
</evidence>
<keyword evidence="16" id="KW-1185">Reference proteome</keyword>
<comment type="similarity">
    <text evidence="11">Belongs to the ABC transporter superfamily. UvrA family.</text>
</comment>
<reference evidence="15" key="1">
    <citation type="submission" date="2023-07" db="EMBL/GenBank/DDBJ databases">
        <title>Genomic Encyclopedia of Type Strains, Phase IV (KMG-IV): sequencing the most valuable type-strain genomes for metagenomic binning, comparative biology and taxonomic classification.</title>
        <authorList>
            <person name="Goeker M."/>
        </authorList>
    </citation>
    <scope>NUCLEOTIDE SEQUENCE</scope>
    <source>
        <strain evidence="15">DSM 19659</strain>
    </source>
</reference>
<evidence type="ECO:0000313" key="16">
    <source>
        <dbReference type="Proteomes" id="UP001241537"/>
    </source>
</evidence>
<dbReference type="PANTHER" id="PTHR43152:SF3">
    <property type="entry name" value="UVRABC SYSTEM PROTEIN A"/>
    <property type="match status" value="1"/>
</dbReference>
<dbReference type="PANTHER" id="PTHR43152">
    <property type="entry name" value="UVRABC SYSTEM PROTEIN A"/>
    <property type="match status" value="1"/>
</dbReference>
<keyword evidence="8" id="KW-0267">Excision nuclease</keyword>
<evidence type="ECO:0000256" key="9">
    <source>
        <dbReference type="ARBA" id="ARBA00023125"/>
    </source>
</evidence>
<name>A0AAE3VBW6_9FIRM</name>
<dbReference type="SMART" id="SM00382">
    <property type="entry name" value="AAA"/>
    <property type="match status" value="2"/>
</dbReference>
<dbReference type="InterPro" id="IPR027417">
    <property type="entry name" value="P-loop_NTPase"/>
</dbReference>
<evidence type="ECO:0000256" key="12">
    <source>
        <dbReference type="ARBA" id="ARBA00039316"/>
    </source>
</evidence>
<dbReference type="Gene3D" id="1.20.1580.10">
    <property type="entry name" value="ABC transporter ATPase like domain"/>
    <property type="match status" value="2"/>
</dbReference>
<organism evidence="15 16">
    <name type="scientific">Moryella indoligenes</name>
    <dbReference type="NCBI Taxonomy" id="371674"/>
    <lineage>
        <taxon>Bacteria</taxon>
        <taxon>Bacillati</taxon>
        <taxon>Bacillota</taxon>
        <taxon>Clostridia</taxon>
        <taxon>Lachnospirales</taxon>
        <taxon>Lachnospiraceae</taxon>
        <taxon>Moryella</taxon>
    </lineage>
</organism>
<dbReference type="Pfam" id="PF00005">
    <property type="entry name" value="ABC_tran"/>
    <property type="match status" value="1"/>
</dbReference>
<dbReference type="GO" id="GO:0016887">
    <property type="term" value="F:ATP hydrolysis activity"/>
    <property type="evidence" value="ECO:0007669"/>
    <property type="project" value="InterPro"/>
</dbReference>
<dbReference type="Gene3D" id="1.10.8.280">
    <property type="entry name" value="ABC transporter ATPase domain-like"/>
    <property type="match status" value="1"/>
</dbReference>
<dbReference type="InterPro" id="IPR003439">
    <property type="entry name" value="ABC_transporter-like_ATP-bd"/>
</dbReference>
<comment type="caution">
    <text evidence="15">The sequence shown here is derived from an EMBL/GenBank/DDBJ whole genome shotgun (WGS) entry which is preliminary data.</text>
</comment>
<keyword evidence="2" id="KW-0963">Cytoplasm</keyword>
<evidence type="ECO:0000313" key="15">
    <source>
        <dbReference type="EMBL" id="MDQ0153125.1"/>
    </source>
</evidence>
<comment type="subcellular location">
    <subcellularLocation>
        <location evidence="1">Cytoplasm</location>
    </subcellularLocation>
</comment>
<dbReference type="GO" id="GO:0005737">
    <property type="term" value="C:cytoplasm"/>
    <property type="evidence" value="ECO:0007669"/>
    <property type="project" value="UniProtKB-SubCell"/>
</dbReference>
<evidence type="ECO:0000256" key="13">
    <source>
        <dbReference type="ARBA" id="ARBA00042156"/>
    </source>
</evidence>
<evidence type="ECO:0000256" key="6">
    <source>
        <dbReference type="ARBA" id="ARBA00022769"/>
    </source>
</evidence>
<dbReference type="CDD" id="cd03270">
    <property type="entry name" value="ABC_UvrA_I"/>
    <property type="match status" value="1"/>
</dbReference>
<dbReference type="GO" id="GO:0003677">
    <property type="term" value="F:DNA binding"/>
    <property type="evidence" value="ECO:0007669"/>
    <property type="project" value="UniProtKB-KW"/>
</dbReference>
<keyword evidence="6" id="KW-0228">DNA excision</keyword>
<evidence type="ECO:0000256" key="3">
    <source>
        <dbReference type="ARBA" id="ARBA00022737"/>
    </source>
</evidence>
<dbReference type="GO" id="GO:0006281">
    <property type="term" value="P:DNA repair"/>
    <property type="evidence" value="ECO:0007669"/>
    <property type="project" value="UniProtKB-KW"/>
</dbReference>
<protein>
    <recommendedName>
        <fullName evidence="12">UvrABC system protein A</fullName>
    </recommendedName>
    <alternativeName>
        <fullName evidence="13">Excinuclease ABC subunit A</fullName>
    </alternativeName>
</protein>
<feature type="domain" description="ABC transporter" evidence="14">
    <location>
        <begin position="46"/>
        <end position="483"/>
    </location>
</feature>
<keyword evidence="5" id="KW-0227">DNA damage</keyword>
<keyword evidence="10" id="KW-0234">DNA repair</keyword>
<sequence length="803" mass="89803">MLIKGSLEPLGFSDSFDIIQKERMKEMQEKRCAEGAEAEQFRESAGENTDAGYIEIRGASENNLREVSLRIPKKKITVFTGVSGSGKSSLCLDTIAAASRRELNATFPSFVQQFLPKYGRPKVEQVENLPVTIVIDQKKPAANSRSTVGTYTDIYALLRLLYSRVGQPFVGYSDTFSFNHPAGSCERCDGLGFVRDLDIHKLVDFDKCLNDEGVINYPAFTTGAWRWKRYAYSGLFDLNKKIRDYSPEELELFLYSPQIRLKNPPANWPKTAKFEGIYPRMYRSIINSREGEVYKKYLDGMLHEHSCPVCGGSRLNERVRSCKILGKNIAELCELPIPEAAEFVQRIEDPLAVDLKREITKRLSALTEIGLGYLSLSRGTDTLSGGEAQRIKIARYINSPLTDMLYVLDEPSVGLHPKDIQNLKNSLKKLKAHGNTVLIVEHHREIIRLADHIVDMGPGAGISGGNIMYEGSYEGLLRSDTLTGQMLRERLPMRQSCRRPRDWYTLSHAELHNLRDLTLRLPLGVLTVIVGVAGSGKSSLMEAFRGSYERDHAGRNEIIMIQQKSIGINLRSTPATYLEIADAIRALFAKENHVSASWFSFNSKGACPLCKGKGIIVSDMAYMDSIETVCESCHGSRYSEEALRYRFRGKNIAEVMGMTVNQARAFFQDKIFAEKLDVLIRVGLGYLKLDQSMTTLSGGELQRVKLASQLEERGRIFVIDEPTDGLHLNDIRRLMGLFQRMVDNGNTLFVIEHSLDVMKQADYIIEMGPGGGMDGGDCLFAGTAAELLRSGNSITAPYLAKEL</sequence>
<dbReference type="AlphaFoldDB" id="A0AAE3VBW6"/>
<feature type="domain" description="ABC transporter" evidence="14">
    <location>
        <begin position="498"/>
        <end position="794"/>
    </location>
</feature>
<dbReference type="SUPFAM" id="SSF52540">
    <property type="entry name" value="P-loop containing nucleoside triphosphate hydrolases"/>
    <property type="match status" value="2"/>
</dbReference>
<evidence type="ECO:0000256" key="11">
    <source>
        <dbReference type="ARBA" id="ARBA00038000"/>
    </source>
</evidence>
<gene>
    <name evidence="15" type="ORF">J2S20_001834</name>
</gene>
<dbReference type="GO" id="GO:0005524">
    <property type="term" value="F:ATP binding"/>
    <property type="evidence" value="ECO:0007669"/>
    <property type="project" value="UniProtKB-KW"/>
</dbReference>
<keyword evidence="9" id="KW-0238">DNA-binding</keyword>
<evidence type="ECO:0000256" key="10">
    <source>
        <dbReference type="ARBA" id="ARBA00023204"/>
    </source>
</evidence>
<dbReference type="InterPro" id="IPR017871">
    <property type="entry name" value="ABC_transporter-like_CS"/>
</dbReference>
<dbReference type="Gene3D" id="3.40.50.300">
    <property type="entry name" value="P-loop containing nucleotide triphosphate hydrolases"/>
    <property type="match status" value="2"/>
</dbReference>
<dbReference type="PROSITE" id="PS00211">
    <property type="entry name" value="ABC_TRANSPORTER_1"/>
    <property type="match status" value="2"/>
</dbReference>
<evidence type="ECO:0000256" key="5">
    <source>
        <dbReference type="ARBA" id="ARBA00022763"/>
    </source>
</evidence>
<dbReference type="GO" id="GO:0004518">
    <property type="term" value="F:nuclease activity"/>
    <property type="evidence" value="ECO:0007669"/>
    <property type="project" value="UniProtKB-KW"/>
</dbReference>
<dbReference type="EMBL" id="JAUSTO010000012">
    <property type="protein sequence ID" value="MDQ0153125.1"/>
    <property type="molecule type" value="Genomic_DNA"/>
</dbReference>
<evidence type="ECO:0000259" key="14">
    <source>
        <dbReference type="PROSITE" id="PS50893"/>
    </source>
</evidence>
<proteinExistence type="inferred from homology"/>
<keyword evidence="7" id="KW-0067">ATP-binding</keyword>
<dbReference type="PROSITE" id="PS50893">
    <property type="entry name" value="ABC_TRANSPORTER_2"/>
    <property type="match status" value="2"/>
</dbReference>
<evidence type="ECO:0000256" key="1">
    <source>
        <dbReference type="ARBA" id="ARBA00004496"/>
    </source>
</evidence>
<dbReference type="InterPro" id="IPR003593">
    <property type="entry name" value="AAA+_ATPase"/>
</dbReference>
<dbReference type="Proteomes" id="UP001241537">
    <property type="component" value="Unassembled WGS sequence"/>
</dbReference>
<keyword evidence="4" id="KW-0547">Nucleotide-binding</keyword>
<evidence type="ECO:0000256" key="7">
    <source>
        <dbReference type="ARBA" id="ARBA00022840"/>
    </source>
</evidence>
<evidence type="ECO:0000256" key="4">
    <source>
        <dbReference type="ARBA" id="ARBA00022741"/>
    </source>
</evidence>
<keyword evidence="3" id="KW-0677">Repeat</keyword>
<accession>A0AAE3VBW6</accession>
<evidence type="ECO:0000256" key="8">
    <source>
        <dbReference type="ARBA" id="ARBA00022881"/>
    </source>
</evidence>